<dbReference type="RefSeq" id="WP_129750312.1">
    <property type="nucleotide sequence ID" value="NZ_JUIW01000003.1"/>
</dbReference>
<protein>
    <submittedName>
        <fullName evidence="2">Uncharacterized protein</fullName>
    </submittedName>
</protein>
<keyword evidence="1" id="KW-0812">Transmembrane</keyword>
<evidence type="ECO:0000256" key="1">
    <source>
        <dbReference type="SAM" id="Phobius"/>
    </source>
</evidence>
<organism evidence="2 3">
    <name type="scientific">Flavobacterium beibuense</name>
    <dbReference type="NCBI Taxonomy" id="657326"/>
    <lineage>
        <taxon>Bacteria</taxon>
        <taxon>Pseudomonadati</taxon>
        <taxon>Bacteroidota</taxon>
        <taxon>Flavobacteriia</taxon>
        <taxon>Flavobacteriales</taxon>
        <taxon>Flavobacteriaceae</taxon>
        <taxon>Flavobacterium</taxon>
    </lineage>
</organism>
<sequence>MTLVRFTVITFALGLVLGVVMFFQRDKFSAIDAIAVAALLCNVFLQRKLLKKLNRVPFSWGFYGINILYVVYFLCTTHYISYNPPSSYIRLFEIVGLQGPQELWVVFFVISYYAFFTAAFIELAIVTLFLAKYREIKVS</sequence>
<comment type="caution">
    <text evidence="2">The sequence shown here is derived from an EMBL/GenBank/DDBJ whole genome shotgun (WGS) entry which is preliminary data.</text>
</comment>
<feature type="transmembrane region" description="Helical" evidence="1">
    <location>
        <begin position="28"/>
        <end position="45"/>
    </location>
</feature>
<keyword evidence="3" id="KW-1185">Reference proteome</keyword>
<feature type="transmembrane region" description="Helical" evidence="1">
    <location>
        <begin position="57"/>
        <end position="80"/>
    </location>
</feature>
<keyword evidence="1" id="KW-1133">Transmembrane helix</keyword>
<dbReference type="EMBL" id="JUIW01000003">
    <property type="protein sequence ID" value="RYJ44557.1"/>
    <property type="molecule type" value="Genomic_DNA"/>
</dbReference>
<evidence type="ECO:0000313" key="3">
    <source>
        <dbReference type="Proteomes" id="UP000289775"/>
    </source>
</evidence>
<accession>A0A444WFF6</accession>
<dbReference type="AlphaFoldDB" id="A0A444WFF6"/>
<dbReference type="Proteomes" id="UP000289775">
    <property type="component" value="Unassembled WGS sequence"/>
</dbReference>
<evidence type="ECO:0000313" key="2">
    <source>
        <dbReference type="EMBL" id="RYJ44557.1"/>
    </source>
</evidence>
<feature type="transmembrane region" description="Helical" evidence="1">
    <location>
        <begin position="103"/>
        <end position="131"/>
    </location>
</feature>
<dbReference type="OrthoDB" id="1351667at2"/>
<name>A0A444WFF6_9FLAO</name>
<proteinExistence type="predicted"/>
<gene>
    <name evidence="2" type="ORF">NU09_1167</name>
</gene>
<reference evidence="2 3" key="1">
    <citation type="submission" date="2014-12" db="EMBL/GenBank/DDBJ databases">
        <title>Genome sequence of Flavobacterium beibuense RSKm HC5.</title>
        <authorList>
            <person name="Kim J.F."/>
            <person name="Song J.Y."/>
            <person name="Kwak M.-J."/>
            <person name="Lee S.-W."/>
        </authorList>
    </citation>
    <scope>NUCLEOTIDE SEQUENCE [LARGE SCALE GENOMIC DNA]</scope>
    <source>
        <strain evidence="2 3">RSKm HC5</strain>
    </source>
</reference>
<keyword evidence="1" id="KW-0472">Membrane</keyword>